<sequence length="40" mass="4682">MISFFWKFIYVSVCILQMYRCIYGKSQQIKAAFSLLSAVP</sequence>
<name>A0A0A9D598_ARUDO</name>
<accession>A0A0A9D598</accession>
<dbReference type="EMBL" id="GBRH01217075">
    <property type="protein sequence ID" value="JAD80820.1"/>
    <property type="molecule type" value="Transcribed_RNA"/>
</dbReference>
<proteinExistence type="predicted"/>
<protein>
    <submittedName>
        <fullName evidence="1">Uncharacterized protein</fullName>
    </submittedName>
</protein>
<dbReference type="AlphaFoldDB" id="A0A0A9D598"/>
<organism evidence="1">
    <name type="scientific">Arundo donax</name>
    <name type="common">Giant reed</name>
    <name type="synonym">Donax arundinaceus</name>
    <dbReference type="NCBI Taxonomy" id="35708"/>
    <lineage>
        <taxon>Eukaryota</taxon>
        <taxon>Viridiplantae</taxon>
        <taxon>Streptophyta</taxon>
        <taxon>Embryophyta</taxon>
        <taxon>Tracheophyta</taxon>
        <taxon>Spermatophyta</taxon>
        <taxon>Magnoliopsida</taxon>
        <taxon>Liliopsida</taxon>
        <taxon>Poales</taxon>
        <taxon>Poaceae</taxon>
        <taxon>PACMAD clade</taxon>
        <taxon>Arundinoideae</taxon>
        <taxon>Arundineae</taxon>
        <taxon>Arundo</taxon>
    </lineage>
</organism>
<reference evidence="1" key="2">
    <citation type="journal article" date="2015" name="Data Brief">
        <title>Shoot transcriptome of the giant reed, Arundo donax.</title>
        <authorList>
            <person name="Barrero R.A."/>
            <person name="Guerrero F.D."/>
            <person name="Moolhuijzen P."/>
            <person name="Goolsby J.A."/>
            <person name="Tidwell J."/>
            <person name="Bellgard S.E."/>
            <person name="Bellgard M.I."/>
        </authorList>
    </citation>
    <scope>NUCLEOTIDE SEQUENCE</scope>
    <source>
        <tissue evidence="1">Shoot tissue taken approximately 20 cm above the soil surface</tissue>
    </source>
</reference>
<reference evidence="1" key="1">
    <citation type="submission" date="2014-09" db="EMBL/GenBank/DDBJ databases">
        <authorList>
            <person name="Magalhaes I.L.F."/>
            <person name="Oliveira U."/>
            <person name="Santos F.R."/>
            <person name="Vidigal T.H.D.A."/>
            <person name="Brescovit A.D."/>
            <person name="Santos A.J."/>
        </authorList>
    </citation>
    <scope>NUCLEOTIDE SEQUENCE</scope>
    <source>
        <tissue evidence="1">Shoot tissue taken approximately 20 cm above the soil surface</tissue>
    </source>
</reference>
<evidence type="ECO:0000313" key="1">
    <source>
        <dbReference type="EMBL" id="JAD80820.1"/>
    </source>
</evidence>